<evidence type="ECO:0000256" key="2">
    <source>
        <dbReference type="ARBA" id="ARBA00022649"/>
    </source>
</evidence>
<dbReference type="InterPro" id="IPR003477">
    <property type="entry name" value="PemK-like"/>
</dbReference>
<protein>
    <submittedName>
        <fullName evidence="3">mRNA interferase MazF1</fullName>
    </submittedName>
</protein>
<reference evidence="4" key="1">
    <citation type="submission" date="2016-04" db="EMBL/GenBank/DDBJ databases">
        <authorList>
            <person name="Strapagiel D."/>
            <person name="Borowka P."/>
            <person name="Marciniak B."/>
            <person name="Bakula Z."/>
            <person name="Van Ingen J."/>
            <person name="Safianowska A."/>
            <person name="Dziadek J."/>
            <person name="Jagielski T."/>
        </authorList>
    </citation>
    <scope>NUCLEOTIDE SEQUENCE [LARGE SCALE GENOMIC DNA]</scope>
    <source>
        <strain evidence="4">1010001458</strain>
    </source>
</reference>
<organism evidence="3 4">
    <name type="scientific">Mycobacterium ostraviense</name>
    <dbReference type="NCBI Taxonomy" id="2738409"/>
    <lineage>
        <taxon>Bacteria</taxon>
        <taxon>Bacillati</taxon>
        <taxon>Actinomycetota</taxon>
        <taxon>Actinomycetes</taxon>
        <taxon>Mycobacteriales</taxon>
        <taxon>Mycobacteriaceae</taxon>
        <taxon>Mycobacterium</taxon>
    </lineage>
</organism>
<comment type="similarity">
    <text evidence="1">Belongs to the PemK/MazF family.</text>
</comment>
<evidence type="ECO:0000256" key="1">
    <source>
        <dbReference type="ARBA" id="ARBA00007521"/>
    </source>
</evidence>
<dbReference type="Proteomes" id="UP000077342">
    <property type="component" value="Unassembled WGS sequence"/>
</dbReference>
<keyword evidence="2" id="KW-1277">Toxin-antitoxin system</keyword>
<dbReference type="InterPro" id="IPR011067">
    <property type="entry name" value="Plasmid_toxin/cell-grow_inhib"/>
</dbReference>
<comment type="caution">
    <text evidence="3">The sequence shown here is derived from an EMBL/GenBank/DDBJ whole genome shotgun (WGS) entry which is preliminary data.</text>
</comment>
<dbReference type="RefSeq" id="WP_075513613.1">
    <property type="nucleotide sequence ID" value="NZ_CP089224.1"/>
</dbReference>
<dbReference type="SUPFAM" id="SSF50118">
    <property type="entry name" value="Cell growth inhibitor/plasmid maintenance toxic component"/>
    <property type="match status" value="1"/>
</dbReference>
<name>A0A163T172_9MYCO</name>
<dbReference type="PANTHER" id="PTHR33988:SF2">
    <property type="entry name" value="ENDORIBONUCLEASE MAZF"/>
    <property type="match status" value="1"/>
</dbReference>
<dbReference type="Pfam" id="PF02452">
    <property type="entry name" value="PemK_toxin"/>
    <property type="match status" value="1"/>
</dbReference>
<evidence type="ECO:0000313" key="4">
    <source>
        <dbReference type="Proteomes" id="UP000077342"/>
    </source>
</evidence>
<dbReference type="GO" id="GO:0004521">
    <property type="term" value="F:RNA endonuclease activity"/>
    <property type="evidence" value="ECO:0007669"/>
    <property type="project" value="TreeGrafter"/>
</dbReference>
<dbReference type="AlphaFoldDB" id="A0A163T172"/>
<gene>
    <name evidence="3" type="ORF">A4G28_17680</name>
</gene>
<dbReference type="GO" id="GO:0006402">
    <property type="term" value="P:mRNA catabolic process"/>
    <property type="evidence" value="ECO:0007669"/>
    <property type="project" value="TreeGrafter"/>
</dbReference>
<dbReference type="Gene3D" id="2.30.30.110">
    <property type="match status" value="1"/>
</dbReference>
<dbReference type="PANTHER" id="PTHR33988">
    <property type="entry name" value="ENDORIBONUCLEASE MAZF-RELATED"/>
    <property type="match status" value="1"/>
</dbReference>
<dbReference type="EMBL" id="LWCI01000180">
    <property type="protein sequence ID" value="KZS54830.1"/>
    <property type="molecule type" value="Genomic_DNA"/>
</dbReference>
<sequence length="113" mass="12341">MTPLRGQVYRCDVGYGPKPWLIVSNNPRNRRTADVVAIRLTTTARRLPTWVPLSSDDPLSGYANADNIETLGKDELGDYLGTLSVSTMRLVNDALAVALALAPTRTQQPDTSQ</sequence>
<proteinExistence type="inferred from homology"/>
<evidence type="ECO:0000313" key="3">
    <source>
        <dbReference type="EMBL" id="KZS54830.1"/>
    </source>
</evidence>
<dbReference type="GO" id="GO:0003677">
    <property type="term" value="F:DNA binding"/>
    <property type="evidence" value="ECO:0007669"/>
    <property type="project" value="InterPro"/>
</dbReference>
<dbReference type="GO" id="GO:0016075">
    <property type="term" value="P:rRNA catabolic process"/>
    <property type="evidence" value="ECO:0007669"/>
    <property type="project" value="TreeGrafter"/>
</dbReference>
<keyword evidence="4" id="KW-1185">Reference proteome</keyword>
<accession>A0A163T172</accession>